<evidence type="ECO:0000259" key="2">
    <source>
        <dbReference type="Pfam" id="PF20736"/>
    </source>
</evidence>
<dbReference type="Proteomes" id="UP000593601">
    <property type="component" value="Chromosome"/>
</dbReference>
<evidence type="ECO:0000313" key="3">
    <source>
        <dbReference type="EMBL" id="QOV19955.1"/>
    </source>
</evidence>
<keyword evidence="3" id="KW-0378">Hydrolase</keyword>
<gene>
    <name evidence="3" type="ORF">INP51_03045</name>
</gene>
<dbReference type="InterPro" id="IPR008928">
    <property type="entry name" value="6-hairpin_glycosidase_sf"/>
</dbReference>
<dbReference type="RefSeq" id="WP_193736275.1">
    <property type="nucleotide sequence ID" value="NZ_CP063304.1"/>
</dbReference>
<dbReference type="PANTHER" id="PTHR31151:SF0">
    <property type="entry name" value="PROLINE-TRNA LIGASE (DUF1680)"/>
    <property type="match status" value="1"/>
</dbReference>
<feature type="domain" description="Non-reducing end beta-L-arabinofuranosidase-like GH127 catalytic" evidence="1">
    <location>
        <begin position="62"/>
        <end position="387"/>
    </location>
</feature>
<dbReference type="InterPro" id="IPR012878">
    <property type="entry name" value="Beta-AFase-like_GH127_cat"/>
</dbReference>
<dbReference type="InterPro" id="IPR049046">
    <property type="entry name" value="Beta-AFase-like_GH127_middle"/>
</dbReference>
<keyword evidence="4" id="KW-1185">Reference proteome</keyword>
<dbReference type="AlphaFoldDB" id="A0A7M2RI04"/>
<dbReference type="Pfam" id="PF20736">
    <property type="entry name" value="Glyco_hydro127M"/>
    <property type="match status" value="1"/>
</dbReference>
<dbReference type="GO" id="GO:0016787">
    <property type="term" value="F:hydrolase activity"/>
    <property type="evidence" value="ECO:0007669"/>
    <property type="project" value="UniProtKB-KW"/>
</dbReference>
<evidence type="ECO:0000259" key="1">
    <source>
        <dbReference type="Pfam" id="PF07944"/>
    </source>
</evidence>
<proteinExistence type="predicted"/>
<reference evidence="3 4" key="1">
    <citation type="submission" date="2020-10" db="EMBL/GenBank/DDBJ databases">
        <title>Blautia liquoris sp.nov., isolated from the mud in a fermentation cellar used for the production of Chinese strong-flavoured liquor.</title>
        <authorList>
            <person name="Lu L."/>
        </authorList>
    </citation>
    <scope>NUCLEOTIDE SEQUENCE [LARGE SCALE GENOMIC DNA]</scope>
    <source>
        <strain evidence="3 4">LZLJ-3</strain>
    </source>
</reference>
<evidence type="ECO:0000313" key="4">
    <source>
        <dbReference type="Proteomes" id="UP000593601"/>
    </source>
</evidence>
<dbReference type="Pfam" id="PF07944">
    <property type="entry name" value="Beta-AFase-like_GH127_cat"/>
    <property type="match status" value="1"/>
</dbReference>
<organism evidence="3 4">
    <name type="scientific">Blautia liquoris</name>
    <dbReference type="NCBI Taxonomy" id="2779518"/>
    <lineage>
        <taxon>Bacteria</taxon>
        <taxon>Bacillati</taxon>
        <taxon>Bacillota</taxon>
        <taxon>Clostridia</taxon>
        <taxon>Lachnospirales</taxon>
        <taxon>Lachnospiraceae</taxon>
        <taxon>Blautia</taxon>
    </lineage>
</organism>
<dbReference type="KEGG" id="bliq:INP51_03045"/>
<protein>
    <submittedName>
        <fullName evidence="3">Glycoside hydrolase family 127 protein</fullName>
    </submittedName>
</protein>
<feature type="domain" description="Non-reducing end beta-L-arabinofuranosidase-like GH127 middle" evidence="2">
    <location>
        <begin position="406"/>
        <end position="492"/>
    </location>
</feature>
<name>A0A7M2RI04_9FIRM</name>
<dbReference type="PANTHER" id="PTHR31151">
    <property type="entry name" value="PROLINE-TRNA LIGASE (DUF1680)"/>
    <property type="match status" value="1"/>
</dbReference>
<accession>A0A7M2RI04</accession>
<dbReference type="SUPFAM" id="SSF48208">
    <property type="entry name" value="Six-hairpin glycosidases"/>
    <property type="match status" value="1"/>
</dbReference>
<dbReference type="GO" id="GO:0005975">
    <property type="term" value="P:carbohydrate metabolic process"/>
    <property type="evidence" value="ECO:0007669"/>
    <property type="project" value="InterPro"/>
</dbReference>
<sequence>MNLSGEMIRLNLTEIKPEGWILDQLHIQMDGLTGKLYEIWDSVGSYSGWLGGSGENWERGPYYLDGLVPLAYYLKDKKQWELCCKFIEWTLGSQDEDGNFGPVTSKEDYWSRYVMLKVLIQFQEITGDKRVIPFCEKYCIYLNKKIRRKPAVEWSKARIPDLIYCVRWIFERTGNEILLELVDELEKQTLNWTDVFRNFPYTRSTAHYLNWDKVSLLRKNLLDEVFVYHETHIVNITMGLKYPAMQYSFHKDKKYLDIAKNAIDTLNKYHGVVSGAINGDEHLSGNLPTQGAELCSIVEYMFSLEILMETFGSAFFADTLERLAYNALPATITEDFMAHQYVQQANQVLVSKAKRNWFNNDDTANMFGLEPHFGCCTANMHQGWPKFVNSLWYKKGNDTLVSMVLAPNTVCTALEEEPVEIQLDTEYPFRDTLTYRIKKAPSKEIKIQIRIPGWCKEPKIISESGTVGREDEWIIISDRFHKGDEFQIVLPMEVRYSHWQGDSIAVERGPLVYGLDIKEEWRIFKEVAGIKDYEIFPGGRWNYSLLKNGKIRVIQNDVSKVPFSKKNPPVRLIANGKQCDEWKIENDSAGPIPKSPVMNDHKTVPVDLIPFGCTKLRISEFPYYVRE</sequence>
<dbReference type="EMBL" id="CP063304">
    <property type="protein sequence ID" value="QOV19955.1"/>
    <property type="molecule type" value="Genomic_DNA"/>
</dbReference>